<evidence type="ECO:0000313" key="3">
    <source>
        <dbReference type="Proteomes" id="UP001583193"/>
    </source>
</evidence>
<keyword evidence="3" id="KW-1185">Reference proteome</keyword>
<feature type="compositionally biased region" description="Basic and acidic residues" evidence="1">
    <location>
        <begin position="46"/>
        <end position="59"/>
    </location>
</feature>
<sequence length="147" mass="15732">MTNSIVSLRHLGRMVRAPAAELTTLPRGTRSFGTRSTLLAESGQKSIDRNELKPERNEYSKSGTDNEVAGHPSAFDPSKTSPESEMEATSEETAREGKSSNPLNISPGNKDVSQARDPQEGGPDSSTTRSASSRGAAPKNKQVNKPH</sequence>
<feature type="region of interest" description="Disordered" evidence="1">
    <location>
        <begin position="26"/>
        <end position="147"/>
    </location>
</feature>
<comment type="caution">
    <text evidence="2">The sequence shown here is derived from an EMBL/GenBank/DDBJ whole genome shotgun (WGS) entry which is preliminary data.</text>
</comment>
<reference evidence="2 3" key="1">
    <citation type="journal article" date="2024" name="IMA Fungus">
        <title>IMA Genome - F19 : A genome assembly and annotation guide to empower mycologists, including annotated draft genome sequences of Ceratocystis pirilliformis, Diaporthe australafricana, Fusarium ophioides, Paecilomyces lecythidis, and Sporothrix stenoceras.</title>
        <authorList>
            <person name="Aylward J."/>
            <person name="Wilson A.M."/>
            <person name="Visagie C.M."/>
            <person name="Spraker J."/>
            <person name="Barnes I."/>
            <person name="Buitendag C."/>
            <person name="Ceriani C."/>
            <person name="Del Mar Angel L."/>
            <person name="du Plessis D."/>
            <person name="Fuchs T."/>
            <person name="Gasser K."/>
            <person name="Kramer D."/>
            <person name="Li W."/>
            <person name="Munsamy K."/>
            <person name="Piso A."/>
            <person name="Price J.L."/>
            <person name="Sonnekus B."/>
            <person name="Thomas C."/>
            <person name="van der Nest A."/>
            <person name="van Dijk A."/>
            <person name="van Heerden A."/>
            <person name="van Vuuren N."/>
            <person name="Yilmaz N."/>
            <person name="Duong T.A."/>
            <person name="van der Merwe N.A."/>
            <person name="Wingfield M.J."/>
            <person name="Wingfield B.D."/>
        </authorList>
    </citation>
    <scope>NUCLEOTIDE SEQUENCE [LARGE SCALE GENOMIC DNA]</scope>
    <source>
        <strain evidence="2 3">CMW 18167</strain>
    </source>
</reference>
<protein>
    <submittedName>
        <fullName evidence="2">Uncharacterized protein</fullName>
    </submittedName>
</protein>
<dbReference type="PANTHER" id="PTHR42090">
    <property type="match status" value="1"/>
</dbReference>
<feature type="compositionally biased region" description="Low complexity" evidence="1">
    <location>
        <begin position="125"/>
        <end position="137"/>
    </location>
</feature>
<dbReference type="Proteomes" id="UP001583193">
    <property type="component" value="Unassembled WGS sequence"/>
</dbReference>
<dbReference type="EMBL" id="JAVDPF010000016">
    <property type="protein sequence ID" value="KAL1876006.1"/>
    <property type="molecule type" value="Genomic_DNA"/>
</dbReference>
<gene>
    <name evidence="2" type="ORF">Plec18167_005267</name>
</gene>
<evidence type="ECO:0000313" key="2">
    <source>
        <dbReference type="EMBL" id="KAL1876006.1"/>
    </source>
</evidence>
<feature type="compositionally biased region" description="Polar residues" evidence="1">
    <location>
        <begin position="31"/>
        <end position="45"/>
    </location>
</feature>
<evidence type="ECO:0000256" key="1">
    <source>
        <dbReference type="SAM" id="MobiDB-lite"/>
    </source>
</evidence>
<accession>A0ABR3XJ74</accession>
<dbReference type="PANTHER" id="PTHR42090:SF1">
    <property type="match status" value="1"/>
</dbReference>
<organism evidence="2 3">
    <name type="scientific">Paecilomyces lecythidis</name>
    <dbReference type="NCBI Taxonomy" id="3004212"/>
    <lineage>
        <taxon>Eukaryota</taxon>
        <taxon>Fungi</taxon>
        <taxon>Dikarya</taxon>
        <taxon>Ascomycota</taxon>
        <taxon>Pezizomycotina</taxon>
        <taxon>Eurotiomycetes</taxon>
        <taxon>Eurotiomycetidae</taxon>
        <taxon>Eurotiales</taxon>
        <taxon>Thermoascaceae</taxon>
        <taxon>Paecilomyces</taxon>
    </lineage>
</organism>
<proteinExistence type="predicted"/>
<name>A0ABR3XJ74_9EURO</name>